<evidence type="ECO:0000256" key="1">
    <source>
        <dbReference type="SAM" id="Phobius"/>
    </source>
</evidence>
<organism evidence="2">
    <name type="scientific">freshwater metagenome</name>
    <dbReference type="NCBI Taxonomy" id="449393"/>
    <lineage>
        <taxon>unclassified sequences</taxon>
        <taxon>metagenomes</taxon>
        <taxon>ecological metagenomes</taxon>
    </lineage>
</organism>
<proteinExistence type="predicted"/>
<dbReference type="EMBL" id="CAFBNO010000079">
    <property type="protein sequence ID" value="CAB4961852.1"/>
    <property type="molecule type" value="Genomic_DNA"/>
</dbReference>
<evidence type="ECO:0000313" key="2">
    <source>
        <dbReference type="EMBL" id="CAB4961852.1"/>
    </source>
</evidence>
<keyword evidence="1" id="KW-0472">Membrane</keyword>
<keyword evidence="1" id="KW-0812">Transmembrane</keyword>
<keyword evidence="1" id="KW-1133">Transmembrane helix</keyword>
<accession>A0A6J7L4W2</accession>
<dbReference type="AlphaFoldDB" id="A0A6J7L4W2"/>
<name>A0A6J7L4W2_9ZZZZ</name>
<reference evidence="2" key="1">
    <citation type="submission" date="2020-05" db="EMBL/GenBank/DDBJ databases">
        <authorList>
            <person name="Chiriac C."/>
            <person name="Salcher M."/>
            <person name="Ghai R."/>
            <person name="Kavagutti S V."/>
        </authorList>
    </citation>
    <scope>NUCLEOTIDE SEQUENCE</scope>
</reference>
<feature type="transmembrane region" description="Helical" evidence="1">
    <location>
        <begin position="18"/>
        <end position="41"/>
    </location>
</feature>
<gene>
    <name evidence="2" type="ORF">UFOPK3837_01104</name>
</gene>
<sequence length="44" mass="4735">MIFFVAYSFNKKEVTPKWVVPAIAGLTTVNIIVAVVGPIVMAKA</sequence>
<protein>
    <submittedName>
        <fullName evidence="2">Unannotated protein</fullName>
    </submittedName>
</protein>